<evidence type="ECO:0000313" key="6">
    <source>
        <dbReference type="EMBL" id="OLF11687.1"/>
    </source>
</evidence>
<evidence type="ECO:0000259" key="5">
    <source>
        <dbReference type="PROSITE" id="PS50853"/>
    </source>
</evidence>
<feature type="compositionally biased region" description="Low complexity" evidence="3">
    <location>
        <begin position="337"/>
        <end position="353"/>
    </location>
</feature>
<dbReference type="SUPFAM" id="SSF63825">
    <property type="entry name" value="YWTD domain"/>
    <property type="match status" value="1"/>
</dbReference>
<keyword evidence="1" id="KW-0378">Hydrolase</keyword>
<feature type="compositionally biased region" description="Basic and acidic residues" evidence="3">
    <location>
        <begin position="372"/>
        <end position="388"/>
    </location>
</feature>
<feature type="chain" id="PRO_5039694305" description="Fibronectin type-III domain-containing protein" evidence="4">
    <location>
        <begin position="27"/>
        <end position="798"/>
    </location>
</feature>
<dbReference type="AlphaFoldDB" id="A0A7Z1AZC6"/>
<keyword evidence="2" id="KW-0119">Carbohydrate metabolism</keyword>
<gene>
    <name evidence="6" type="ORF">BLA60_12220</name>
</gene>
<keyword evidence="2" id="KW-0624">Polysaccharide degradation</keyword>
<dbReference type="GO" id="GO:0016798">
    <property type="term" value="F:hydrolase activity, acting on glycosyl bonds"/>
    <property type="evidence" value="ECO:0007669"/>
    <property type="project" value="UniProtKB-KW"/>
</dbReference>
<evidence type="ECO:0000256" key="1">
    <source>
        <dbReference type="ARBA" id="ARBA00023295"/>
    </source>
</evidence>
<evidence type="ECO:0000256" key="4">
    <source>
        <dbReference type="SAM" id="SignalP"/>
    </source>
</evidence>
<keyword evidence="7" id="KW-1185">Reference proteome</keyword>
<dbReference type="PROSITE" id="PS50853">
    <property type="entry name" value="FN3"/>
    <property type="match status" value="1"/>
</dbReference>
<dbReference type="GO" id="GO:0000272">
    <property type="term" value="P:polysaccharide catabolic process"/>
    <property type="evidence" value="ECO:0007669"/>
    <property type="project" value="UniProtKB-KW"/>
</dbReference>
<dbReference type="Pfam" id="PF00041">
    <property type="entry name" value="fn3"/>
    <property type="match status" value="1"/>
</dbReference>
<name>A0A7Z1AZC6_9PSEU</name>
<feature type="region of interest" description="Disordered" evidence="3">
    <location>
        <begin position="492"/>
        <end position="524"/>
    </location>
</feature>
<feature type="compositionally biased region" description="Basic and acidic residues" evidence="3">
    <location>
        <begin position="355"/>
        <end position="364"/>
    </location>
</feature>
<dbReference type="EMBL" id="MSIF01000004">
    <property type="protein sequence ID" value="OLF11687.1"/>
    <property type="molecule type" value="Genomic_DNA"/>
</dbReference>
<feature type="compositionally biased region" description="Pro residues" evidence="3">
    <location>
        <begin position="391"/>
        <end position="414"/>
    </location>
</feature>
<keyword evidence="1" id="KW-0326">Glycosidase</keyword>
<comment type="caution">
    <text evidence="6">The sequence shown here is derived from an EMBL/GenBank/DDBJ whole genome shotgun (WGS) entry which is preliminary data.</text>
</comment>
<dbReference type="InterPro" id="IPR013783">
    <property type="entry name" value="Ig-like_fold"/>
</dbReference>
<accession>A0A7Z1AZC6</accession>
<feature type="region of interest" description="Disordered" evidence="3">
    <location>
        <begin position="304"/>
        <end position="428"/>
    </location>
</feature>
<dbReference type="OrthoDB" id="3405767at2"/>
<feature type="domain" description="Fibronectin type-III" evidence="5">
    <location>
        <begin position="413"/>
        <end position="505"/>
    </location>
</feature>
<evidence type="ECO:0000256" key="2">
    <source>
        <dbReference type="ARBA" id="ARBA00023326"/>
    </source>
</evidence>
<feature type="signal peptide" evidence="4">
    <location>
        <begin position="1"/>
        <end position="26"/>
    </location>
</feature>
<proteinExistence type="predicted"/>
<reference evidence="6 7" key="1">
    <citation type="submission" date="2016-12" db="EMBL/GenBank/DDBJ databases">
        <title>The draft genome sequence of Actinophytocola xinjiangensis.</title>
        <authorList>
            <person name="Wang W."/>
            <person name="Yuan L."/>
        </authorList>
    </citation>
    <scope>NUCLEOTIDE SEQUENCE [LARGE SCALE GENOMIC DNA]</scope>
    <source>
        <strain evidence="6 7">CGMCC 4.4663</strain>
    </source>
</reference>
<dbReference type="InterPro" id="IPR036116">
    <property type="entry name" value="FN3_sf"/>
</dbReference>
<dbReference type="SUPFAM" id="SSF49265">
    <property type="entry name" value="Fibronectin type III"/>
    <property type="match status" value="1"/>
</dbReference>
<dbReference type="RefSeq" id="WP_154814292.1">
    <property type="nucleotide sequence ID" value="NZ_MSIF01000004.1"/>
</dbReference>
<keyword evidence="4" id="KW-0732">Signal</keyword>
<dbReference type="Gene3D" id="2.60.40.10">
    <property type="entry name" value="Immunoglobulins"/>
    <property type="match status" value="2"/>
</dbReference>
<feature type="compositionally biased region" description="Basic and acidic residues" evidence="3">
    <location>
        <begin position="304"/>
        <end position="329"/>
    </location>
</feature>
<dbReference type="Proteomes" id="UP000185696">
    <property type="component" value="Unassembled WGS sequence"/>
</dbReference>
<evidence type="ECO:0000313" key="7">
    <source>
        <dbReference type="Proteomes" id="UP000185696"/>
    </source>
</evidence>
<evidence type="ECO:0000256" key="3">
    <source>
        <dbReference type="SAM" id="MobiDB-lite"/>
    </source>
</evidence>
<protein>
    <recommendedName>
        <fullName evidence="5">Fibronectin type-III domain-containing protein</fullName>
    </recommendedName>
</protein>
<dbReference type="SMART" id="SM00060">
    <property type="entry name" value="FN3"/>
    <property type="match status" value="3"/>
</dbReference>
<organism evidence="6 7">
    <name type="scientific">Actinophytocola xinjiangensis</name>
    <dbReference type="NCBI Taxonomy" id="485602"/>
    <lineage>
        <taxon>Bacteria</taxon>
        <taxon>Bacillati</taxon>
        <taxon>Actinomycetota</taxon>
        <taxon>Actinomycetes</taxon>
        <taxon>Pseudonocardiales</taxon>
        <taxon>Pseudonocardiaceae</taxon>
    </lineage>
</organism>
<dbReference type="CDD" id="cd00063">
    <property type="entry name" value="FN3"/>
    <property type="match status" value="2"/>
</dbReference>
<sequence length="798" mass="83877">MSRKHASRPLVLLVVLCVAAVGAVLAGATQPLSASQFANTGHWVFNSKLNRVFHIDGATANIDAQLRVDGEAGSQVLQSDTSGYVVGQNRITEFDKASLEERRSVPAPEQETPVGIEVVGGPYAVYRQAGQIVRLGDPAAAIPTGGPIGTPAVTDDGTVWFHRTGEGGICTVELDAVEISDCPVSAPKDHHGALTLVDGRPAFVDQFTGRLHVIDGDSLGEGVDLGVPLRPGFRPAARDTDGRLAILDDGSLILVDTRTTPVTTKTVPLGSGDFQGPVSTGDVVAVVDVRKGAVLTFDAAGKRLDSEPIDDKNGGDPRLSQGEDDRIYVEDGGGTQVLVVATDGTVTDVDTSVEPADREDRPVREPVPGRGEPTENDRTDNNDERDRPGVPVTPPNRDPGPERQTPPPVPPSRPGAPGGVGAQPANGAATVTWSAAADNRAPITGYVVSWRGGNGQTGTTTVAGGRARIPGLANGVRYEITVAAVNRVGTGPAAATSVTPNAPVSAPGRPTGLTANYDENDRPTRDVTLNWGQPPLNGGTLAHYEVNASGIGTQNVTGTSVVYPQVQASQNITFTVRAVTRTPDGQTLIGQPATAVHENTVPVRSVQISQGGPSDTGNCNPPDCFWVNATMSGFDPDTTYDITLSSQDNANVVTEQFTTDGTGAGTYNQLNYDVPGNQVWVTVDQQESNRITWQPGTPRLEPQIALSKGALTEDHCGQEPDCAWMHVVMTGFEPNTDYLVIPYSDVDDGYSNEGHTTRTDANGDATFDQFAYAGPGERPWVETEVSGIGPVRSNQVTW</sequence>
<dbReference type="InterPro" id="IPR003961">
    <property type="entry name" value="FN3_dom"/>
</dbReference>